<dbReference type="PANTHER" id="PTHR44591">
    <property type="entry name" value="STRESS RESPONSE REGULATOR PROTEIN 1"/>
    <property type="match status" value="1"/>
</dbReference>
<comment type="caution">
    <text evidence="6">The sequence shown here is derived from an EMBL/GenBank/DDBJ whole genome shotgun (WGS) entry which is preliminary data.</text>
</comment>
<protein>
    <submittedName>
        <fullName evidence="6">Response regulator</fullName>
    </submittedName>
</protein>
<gene>
    <name evidence="6" type="ORF">ACFSE1_14360</name>
</gene>
<evidence type="ECO:0000256" key="2">
    <source>
        <dbReference type="ARBA" id="ARBA00023015"/>
    </source>
</evidence>
<dbReference type="PROSITE" id="PS50110">
    <property type="entry name" value="RESPONSE_REGULATORY"/>
    <property type="match status" value="1"/>
</dbReference>
<keyword evidence="7" id="KW-1185">Reference proteome</keyword>
<dbReference type="SUPFAM" id="SSF52172">
    <property type="entry name" value="CheY-like"/>
    <property type="match status" value="1"/>
</dbReference>
<dbReference type="InterPro" id="IPR011006">
    <property type="entry name" value="CheY-like_superfamily"/>
</dbReference>
<dbReference type="Gene3D" id="3.40.50.2300">
    <property type="match status" value="1"/>
</dbReference>
<evidence type="ECO:0000256" key="1">
    <source>
        <dbReference type="ARBA" id="ARBA00022553"/>
    </source>
</evidence>
<feature type="domain" description="Response regulatory" evidence="5">
    <location>
        <begin position="12"/>
        <end position="125"/>
    </location>
</feature>
<dbReference type="InterPro" id="IPR050595">
    <property type="entry name" value="Bact_response_regulator"/>
</dbReference>
<evidence type="ECO:0000256" key="3">
    <source>
        <dbReference type="ARBA" id="ARBA00023163"/>
    </source>
</evidence>
<organism evidence="6 7">
    <name type="scientific">Rhizobium helianthi</name>
    <dbReference type="NCBI Taxonomy" id="1132695"/>
    <lineage>
        <taxon>Bacteria</taxon>
        <taxon>Pseudomonadati</taxon>
        <taxon>Pseudomonadota</taxon>
        <taxon>Alphaproteobacteria</taxon>
        <taxon>Hyphomicrobiales</taxon>
        <taxon>Rhizobiaceae</taxon>
        <taxon>Rhizobium/Agrobacterium group</taxon>
        <taxon>Rhizobium</taxon>
    </lineage>
</organism>
<dbReference type="Proteomes" id="UP001597322">
    <property type="component" value="Unassembled WGS sequence"/>
</dbReference>
<proteinExistence type="predicted"/>
<evidence type="ECO:0000256" key="4">
    <source>
        <dbReference type="PROSITE-ProRule" id="PRU00169"/>
    </source>
</evidence>
<keyword evidence="3" id="KW-0804">Transcription</keyword>
<evidence type="ECO:0000313" key="7">
    <source>
        <dbReference type="Proteomes" id="UP001597322"/>
    </source>
</evidence>
<keyword evidence="2" id="KW-0805">Transcription regulation</keyword>
<dbReference type="Pfam" id="PF00072">
    <property type="entry name" value="Response_reg"/>
    <property type="match status" value="1"/>
</dbReference>
<dbReference type="PANTHER" id="PTHR44591:SF3">
    <property type="entry name" value="RESPONSE REGULATORY DOMAIN-CONTAINING PROTEIN"/>
    <property type="match status" value="1"/>
</dbReference>
<evidence type="ECO:0000259" key="5">
    <source>
        <dbReference type="PROSITE" id="PS50110"/>
    </source>
</evidence>
<name>A0ABW4M7W8_9HYPH</name>
<sequence length="126" mass="13979">MTSQINDAAPHVILIVEDEPLQRFAAMDLIEDAGYVAVLAANATEAISILEARPDIRLVMTDVDMPNGIDGMRLAALIRDRWPPIKVIIISGHLADPGDQIPAETRFFSKPYREDRLLDTIRDMLG</sequence>
<keyword evidence="1 4" id="KW-0597">Phosphoprotein</keyword>
<accession>A0ABW4M7W8</accession>
<dbReference type="EMBL" id="JBHUEQ010000025">
    <property type="protein sequence ID" value="MFD1746653.1"/>
    <property type="molecule type" value="Genomic_DNA"/>
</dbReference>
<dbReference type="SMART" id="SM00448">
    <property type="entry name" value="REC"/>
    <property type="match status" value="1"/>
</dbReference>
<dbReference type="RefSeq" id="WP_377402696.1">
    <property type="nucleotide sequence ID" value="NZ_JBHUEQ010000025.1"/>
</dbReference>
<evidence type="ECO:0000313" key="6">
    <source>
        <dbReference type="EMBL" id="MFD1746653.1"/>
    </source>
</evidence>
<dbReference type="InterPro" id="IPR001789">
    <property type="entry name" value="Sig_transdc_resp-reg_receiver"/>
</dbReference>
<feature type="modified residue" description="4-aspartylphosphate" evidence="4">
    <location>
        <position position="62"/>
    </location>
</feature>
<reference evidence="7" key="1">
    <citation type="journal article" date="2019" name="Int. J. Syst. Evol. Microbiol.">
        <title>The Global Catalogue of Microorganisms (GCM) 10K type strain sequencing project: providing services to taxonomists for standard genome sequencing and annotation.</title>
        <authorList>
            <consortium name="The Broad Institute Genomics Platform"/>
            <consortium name="The Broad Institute Genome Sequencing Center for Infectious Disease"/>
            <person name="Wu L."/>
            <person name="Ma J."/>
        </authorList>
    </citation>
    <scope>NUCLEOTIDE SEQUENCE [LARGE SCALE GENOMIC DNA]</scope>
    <source>
        <strain evidence="7">CG52</strain>
    </source>
</reference>